<feature type="transmembrane region" description="Helical" evidence="10">
    <location>
        <begin position="150"/>
        <end position="175"/>
    </location>
</feature>
<accession>A0A255G4F2</accession>
<evidence type="ECO:0000256" key="8">
    <source>
        <dbReference type="ARBA" id="ARBA00023157"/>
    </source>
</evidence>
<comment type="similarity">
    <text evidence="2">Belongs to the VKOR family.</text>
</comment>
<feature type="transmembrane region" description="Helical" evidence="10">
    <location>
        <begin position="58"/>
        <end position="76"/>
    </location>
</feature>
<feature type="domain" description="Vitamin K epoxide reductase" evidence="11">
    <location>
        <begin position="1"/>
        <end position="135"/>
    </location>
</feature>
<evidence type="ECO:0000259" key="11">
    <source>
        <dbReference type="SMART" id="SM00756"/>
    </source>
</evidence>
<reference evidence="12 13" key="1">
    <citation type="submission" date="2017-07" db="EMBL/GenBank/DDBJ databases">
        <title>Draft whole genome sequences of clinical Proprionibacteriaceae strains.</title>
        <authorList>
            <person name="Bernier A.-M."/>
            <person name="Bernard K."/>
            <person name="Domingo M.-C."/>
        </authorList>
    </citation>
    <scope>NUCLEOTIDE SEQUENCE [LARGE SCALE GENOMIC DNA]</scope>
    <source>
        <strain evidence="12 13">NML 030167</strain>
    </source>
</reference>
<feature type="transmembrane region" description="Helical" evidence="10">
    <location>
        <begin position="83"/>
        <end position="104"/>
    </location>
</feature>
<evidence type="ECO:0000256" key="10">
    <source>
        <dbReference type="SAM" id="Phobius"/>
    </source>
</evidence>
<dbReference type="AlphaFoldDB" id="A0A255G4F2"/>
<comment type="caution">
    <text evidence="12">The sequence shown here is derived from an EMBL/GenBank/DDBJ whole genome shotgun (WGS) entry which is preliminary data.</text>
</comment>
<feature type="transmembrane region" description="Helical" evidence="10">
    <location>
        <begin position="110"/>
        <end position="130"/>
    </location>
</feature>
<keyword evidence="13" id="KW-1185">Reference proteome</keyword>
<gene>
    <name evidence="12" type="ORF">CGZ94_17240</name>
</gene>
<keyword evidence="7 10" id="KW-0472">Membrane</keyword>
<keyword evidence="5 10" id="KW-1133">Transmembrane helix</keyword>
<name>A0A255G4F2_9ACTN</name>
<evidence type="ECO:0000256" key="7">
    <source>
        <dbReference type="ARBA" id="ARBA00023136"/>
    </source>
</evidence>
<organism evidence="12 13">
    <name type="scientific">Enemella evansiae</name>
    <dbReference type="NCBI Taxonomy" id="2016499"/>
    <lineage>
        <taxon>Bacteria</taxon>
        <taxon>Bacillati</taxon>
        <taxon>Actinomycetota</taxon>
        <taxon>Actinomycetes</taxon>
        <taxon>Propionibacteriales</taxon>
        <taxon>Propionibacteriaceae</taxon>
        <taxon>Enemella</taxon>
    </lineage>
</organism>
<dbReference type="SMART" id="SM00756">
    <property type="entry name" value="VKc"/>
    <property type="match status" value="1"/>
</dbReference>
<dbReference type="GO" id="GO:0016491">
    <property type="term" value="F:oxidoreductase activity"/>
    <property type="evidence" value="ECO:0007669"/>
    <property type="project" value="UniProtKB-KW"/>
</dbReference>
<dbReference type="GO" id="GO:0016020">
    <property type="term" value="C:membrane"/>
    <property type="evidence" value="ECO:0007669"/>
    <property type="project" value="UniProtKB-SubCell"/>
</dbReference>
<dbReference type="OrthoDB" id="9783799at2"/>
<proteinExistence type="inferred from homology"/>
<dbReference type="InterPro" id="IPR041714">
    <property type="entry name" value="VKOR_Actinobacteria"/>
</dbReference>
<dbReference type="InterPro" id="IPR012932">
    <property type="entry name" value="VKOR"/>
</dbReference>
<evidence type="ECO:0000256" key="3">
    <source>
        <dbReference type="ARBA" id="ARBA00022692"/>
    </source>
</evidence>
<keyword evidence="6" id="KW-0560">Oxidoreductase</keyword>
<evidence type="ECO:0000256" key="5">
    <source>
        <dbReference type="ARBA" id="ARBA00022989"/>
    </source>
</evidence>
<evidence type="ECO:0000313" key="13">
    <source>
        <dbReference type="Proteomes" id="UP000215896"/>
    </source>
</evidence>
<dbReference type="CDD" id="cd12922">
    <property type="entry name" value="VKOR_5"/>
    <property type="match status" value="1"/>
</dbReference>
<protein>
    <submittedName>
        <fullName evidence="12">Vitamin K epoxide reductase</fullName>
    </submittedName>
</protein>
<dbReference type="Pfam" id="PF07884">
    <property type="entry name" value="VKOR"/>
    <property type="match status" value="1"/>
</dbReference>
<keyword evidence="3 10" id="KW-0812">Transmembrane</keyword>
<dbReference type="Gene3D" id="1.20.1440.130">
    <property type="entry name" value="VKOR domain"/>
    <property type="match status" value="1"/>
</dbReference>
<evidence type="ECO:0000313" key="12">
    <source>
        <dbReference type="EMBL" id="OYO10790.1"/>
    </source>
</evidence>
<evidence type="ECO:0000256" key="6">
    <source>
        <dbReference type="ARBA" id="ARBA00023002"/>
    </source>
</evidence>
<dbReference type="EMBL" id="NMVO01000016">
    <property type="protein sequence ID" value="OYO10790.1"/>
    <property type="molecule type" value="Genomic_DNA"/>
</dbReference>
<keyword evidence="9" id="KW-0676">Redox-active center</keyword>
<comment type="subcellular location">
    <subcellularLocation>
        <location evidence="1">Membrane</location>
        <topology evidence="1">Multi-pass membrane protein</topology>
    </subcellularLocation>
</comment>
<evidence type="ECO:0000256" key="2">
    <source>
        <dbReference type="ARBA" id="ARBA00006214"/>
    </source>
</evidence>
<keyword evidence="8" id="KW-1015">Disulfide bond</keyword>
<evidence type="ECO:0000256" key="9">
    <source>
        <dbReference type="ARBA" id="ARBA00023284"/>
    </source>
</evidence>
<dbReference type="InterPro" id="IPR038354">
    <property type="entry name" value="VKOR_sf"/>
</dbReference>
<dbReference type="Proteomes" id="UP000215896">
    <property type="component" value="Unassembled WGS sequence"/>
</dbReference>
<evidence type="ECO:0000256" key="1">
    <source>
        <dbReference type="ARBA" id="ARBA00004141"/>
    </source>
</evidence>
<sequence>MAALAGVAWVAALVLMLEKIQVLRDPNYEPSCSINPVLSCGSIMNSAQAEAFGLPNPLIGIAGFAAVIALGVVLAAGVALPRWIWWGLQAGVTFGLGFICWLAFQSLYRIGALCPYCMVVWAMMIPLFWFVTSDNLVKGRIPVGAGVRRVIGAVGALPIVLGYVVIGLLILVRFWDFWIS</sequence>
<evidence type="ECO:0000256" key="4">
    <source>
        <dbReference type="ARBA" id="ARBA00022719"/>
    </source>
</evidence>
<keyword evidence="4" id="KW-0874">Quinone</keyword>
<dbReference type="GO" id="GO:0048038">
    <property type="term" value="F:quinone binding"/>
    <property type="evidence" value="ECO:0007669"/>
    <property type="project" value="UniProtKB-KW"/>
</dbReference>